<comment type="caution">
    <text evidence="2">The sequence shown here is derived from an EMBL/GenBank/DDBJ whole genome shotgun (WGS) entry which is preliminary data.</text>
</comment>
<keyword evidence="1" id="KW-1133">Transmembrane helix</keyword>
<accession>A0A1G2QFP0</accession>
<name>A0A1G2QFP0_9BACT</name>
<feature type="transmembrane region" description="Helical" evidence="1">
    <location>
        <begin position="16"/>
        <end position="39"/>
    </location>
</feature>
<keyword evidence="1" id="KW-0472">Membrane</keyword>
<evidence type="ECO:0000256" key="1">
    <source>
        <dbReference type="SAM" id="Phobius"/>
    </source>
</evidence>
<protein>
    <submittedName>
        <fullName evidence="2">Uncharacterized protein</fullName>
    </submittedName>
</protein>
<dbReference type="EMBL" id="MHTK01000008">
    <property type="protein sequence ID" value="OHA59233.1"/>
    <property type="molecule type" value="Genomic_DNA"/>
</dbReference>
<evidence type="ECO:0000313" key="3">
    <source>
        <dbReference type="Proteomes" id="UP000177838"/>
    </source>
</evidence>
<organism evidence="2 3">
    <name type="scientific">Candidatus Vogelbacteria bacterium RIFOXYD1_FULL_46_19</name>
    <dbReference type="NCBI Taxonomy" id="1802439"/>
    <lineage>
        <taxon>Bacteria</taxon>
        <taxon>Candidatus Vogeliibacteriota</taxon>
    </lineage>
</organism>
<dbReference type="Proteomes" id="UP000177838">
    <property type="component" value="Unassembled WGS sequence"/>
</dbReference>
<reference evidence="2 3" key="1">
    <citation type="journal article" date="2016" name="Nat. Commun.">
        <title>Thousands of microbial genomes shed light on interconnected biogeochemical processes in an aquifer system.</title>
        <authorList>
            <person name="Anantharaman K."/>
            <person name="Brown C.T."/>
            <person name="Hug L.A."/>
            <person name="Sharon I."/>
            <person name="Castelle C.J."/>
            <person name="Probst A.J."/>
            <person name="Thomas B.C."/>
            <person name="Singh A."/>
            <person name="Wilkins M.J."/>
            <person name="Karaoz U."/>
            <person name="Brodie E.L."/>
            <person name="Williams K.H."/>
            <person name="Hubbard S.S."/>
            <person name="Banfield J.F."/>
        </authorList>
    </citation>
    <scope>NUCLEOTIDE SEQUENCE [LARGE SCALE GENOMIC DNA]</scope>
</reference>
<proteinExistence type="predicted"/>
<gene>
    <name evidence="2" type="ORF">A2589_03420</name>
</gene>
<sequence>MSQQDYSQFEQKMFRVVISGIVLLSIILATGWAVGSIWVDSYPGQVVKVVSPILNGTSAAREERRARNAEKWAVQEEEQQLLLTATFDERFIESTGSNFEPIDKGVVETVTEVCFFNESPLQFVAVRGEKDKYEQVLVAPGDNLQPGDPVEVIIDTERARGIRLGKPLSKKHPTLARL</sequence>
<evidence type="ECO:0000313" key="2">
    <source>
        <dbReference type="EMBL" id="OHA59233.1"/>
    </source>
</evidence>
<dbReference type="AlphaFoldDB" id="A0A1G2QFP0"/>
<keyword evidence="1" id="KW-0812">Transmembrane</keyword>